<dbReference type="AlphaFoldDB" id="A0AAV4R4J9"/>
<keyword evidence="3" id="KW-1185">Reference proteome</keyword>
<evidence type="ECO:0000313" key="3">
    <source>
        <dbReference type="Proteomes" id="UP001054945"/>
    </source>
</evidence>
<proteinExistence type="predicted"/>
<organism evidence="2 3">
    <name type="scientific">Caerostris extrusa</name>
    <name type="common">Bark spider</name>
    <name type="synonym">Caerostris bankana</name>
    <dbReference type="NCBI Taxonomy" id="172846"/>
    <lineage>
        <taxon>Eukaryota</taxon>
        <taxon>Metazoa</taxon>
        <taxon>Ecdysozoa</taxon>
        <taxon>Arthropoda</taxon>
        <taxon>Chelicerata</taxon>
        <taxon>Arachnida</taxon>
        <taxon>Araneae</taxon>
        <taxon>Araneomorphae</taxon>
        <taxon>Entelegynae</taxon>
        <taxon>Araneoidea</taxon>
        <taxon>Araneidae</taxon>
        <taxon>Caerostris</taxon>
    </lineage>
</organism>
<gene>
    <name evidence="2" type="ORF">CEXT_175631</name>
</gene>
<accession>A0AAV4R4J9</accession>
<feature type="region of interest" description="Disordered" evidence="1">
    <location>
        <begin position="66"/>
        <end position="93"/>
    </location>
</feature>
<feature type="compositionally biased region" description="Basic and acidic residues" evidence="1">
    <location>
        <begin position="66"/>
        <end position="79"/>
    </location>
</feature>
<evidence type="ECO:0000256" key="1">
    <source>
        <dbReference type="SAM" id="MobiDB-lite"/>
    </source>
</evidence>
<name>A0AAV4R4J9_CAEEX</name>
<feature type="compositionally biased region" description="Polar residues" evidence="1">
    <location>
        <begin position="84"/>
        <end position="93"/>
    </location>
</feature>
<protein>
    <recommendedName>
        <fullName evidence="4">Secreted protein</fullName>
    </recommendedName>
</protein>
<evidence type="ECO:0008006" key="4">
    <source>
        <dbReference type="Google" id="ProtNLM"/>
    </source>
</evidence>
<sequence length="93" mass="11137">MVAWLFLPQLFFESFSERRRVFCQRFVVEGFAVVTLSHFQAHRDVRLVLPSEIYVPTGTYRSKVRNRDRFKTKEPELPHHAQAPWNQTTHVKH</sequence>
<comment type="caution">
    <text evidence="2">The sequence shown here is derived from an EMBL/GenBank/DDBJ whole genome shotgun (WGS) entry which is preliminary data.</text>
</comment>
<reference evidence="2 3" key="1">
    <citation type="submission" date="2021-06" db="EMBL/GenBank/DDBJ databases">
        <title>Caerostris extrusa draft genome.</title>
        <authorList>
            <person name="Kono N."/>
            <person name="Arakawa K."/>
        </authorList>
    </citation>
    <scope>NUCLEOTIDE SEQUENCE [LARGE SCALE GENOMIC DNA]</scope>
</reference>
<dbReference type="EMBL" id="BPLR01007424">
    <property type="protein sequence ID" value="GIY16858.1"/>
    <property type="molecule type" value="Genomic_DNA"/>
</dbReference>
<evidence type="ECO:0000313" key="2">
    <source>
        <dbReference type="EMBL" id="GIY16858.1"/>
    </source>
</evidence>
<dbReference type="Proteomes" id="UP001054945">
    <property type="component" value="Unassembled WGS sequence"/>
</dbReference>